<sequence length="149" mass="16778">MAILTVVPFEHWCLGTLSLVDEAVELRLDGGLLSEERSKFIQGHLKALTSSSSHKGLLKLSVQVLAALRFQKLETELANIPTEEVDRRRKSAEACLDKVKATGKVEEEVFRKMVLEYKRKKQESDKAIQIAQQRVDSLVHVHDAKVMLA</sequence>
<dbReference type="Proteomes" id="UP001152049">
    <property type="component" value="Unassembled WGS sequence"/>
</dbReference>
<gene>
    <name evidence="1" type="ORF">NW762_014755</name>
</gene>
<evidence type="ECO:0000313" key="1">
    <source>
        <dbReference type="EMBL" id="KAJ4243701.1"/>
    </source>
</evidence>
<evidence type="ECO:0000313" key="2">
    <source>
        <dbReference type="Proteomes" id="UP001152049"/>
    </source>
</evidence>
<name>A0A9W8RLP3_9HYPO</name>
<protein>
    <submittedName>
        <fullName evidence="1">Uncharacterized protein</fullName>
    </submittedName>
</protein>
<keyword evidence="2" id="KW-1185">Reference proteome</keyword>
<accession>A0A9W8RLP3</accession>
<dbReference type="EMBL" id="JAOQAZ010000055">
    <property type="protein sequence ID" value="KAJ4243701.1"/>
    <property type="molecule type" value="Genomic_DNA"/>
</dbReference>
<dbReference type="AlphaFoldDB" id="A0A9W8RLP3"/>
<proteinExistence type="predicted"/>
<reference evidence="1" key="1">
    <citation type="submission" date="2022-09" db="EMBL/GenBank/DDBJ databases">
        <title>Fusarium specimens isolated from Avocado Roots.</title>
        <authorList>
            <person name="Stajich J."/>
            <person name="Roper C."/>
            <person name="Heimlech-Rivalta G."/>
        </authorList>
    </citation>
    <scope>NUCLEOTIDE SEQUENCE</scope>
    <source>
        <strain evidence="1">CF00136</strain>
    </source>
</reference>
<comment type="caution">
    <text evidence="1">The sequence shown here is derived from an EMBL/GenBank/DDBJ whole genome shotgun (WGS) entry which is preliminary data.</text>
</comment>
<organism evidence="1 2">
    <name type="scientific">Fusarium torreyae</name>
    <dbReference type="NCBI Taxonomy" id="1237075"/>
    <lineage>
        <taxon>Eukaryota</taxon>
        <taxon>Fungi</taxon>
        <taxon>Dikarya</taxon>
        <taxon>Ascomycota</taxon>
        <taxon>Pezizomycotina</taxon>
        <taxon>Sordariomycetes</taxon>
        <taxon>Hypocreomycetidae</taxon>
        <taxon>Hypocreales</taxon>
        <taxon>Nectriaceae</taxon>
        <taxon>Fusarium</taxon>
    </lineage>
</organism>